<dbReference type="Pfam" id="PF00501">
    <property type="entry name" value="AMP-binding"/>
    <property type="match status" value="1"/>
</dbReference>
<dbReference type="InterPro" id="IPR000873">
    <property type="entry name" value="AMP-dep_synth/lig_dom"/>
</dbReference>
<comment type="similarity">
    <text evidence="1">Belongs to the ATP-dependent AMP-binding enzyme family.</text>
</comment>
<feature type="compositionally biased region" description="Polar residues" evidence="5">
    <location>
        <begin position="772"/>
        <end position="784"/>
    </location>
</feature>
<dbReference type="EC" id="6.2.1.3" evidence="7"/>
<keyword evidence="8" id="KW-1185">Reference proteome</keyword>
<feature type="domain" description="AMP-dependent synthetase/ligase" evidence="6">
    <location>
        <begin position="145"/>
        <end position="559"/>
    </location>
</feature>
<proteinExistence type="inferred from homology"/>
<feature type="compositionally biased region" description="Polar residues" evidence="5">
    <location>
        <begin position="27"/>
        <end position="40"/>
    </location>
</feature>
<organism evidence="7 8">
    <name type="scientific">Discina gigas</name>
    <dbReference type="NCBI Taxonomy" id="1032678"/>
    <lineage>
        <taxon>Eukaryota</taxon>
        <taxon>Fungi</taxon>
        <taxon>Dikarya</taxon>
        <taxon>Ascomycota</taxon>
        <taxon>Pezizomycotina</taxon>
        <taxon>Pezizomycetes</taxon>
        <taxon>Pezizales</taxon>
        <taxon>Discinaceae</taxon>
        <taxon>Discina</taxon>
    </lineage>
</organism>
<accession>A0ABR3G864</accession>
<evidence type="ECO:0000259" key="6">
    <source>
        <dbReference type="Pfam" id="PF00501"/>
    </source>
</evidence>
<evidence type="ECO:0000256" key="3">
    <source>
        <dbReference type="ARBA" id="ARBA00022741"/>
    </source>
</evidence>
<reference evidence="7 8" key="1">
    <citation type="submission" date="2024-02" db="EMBL/GenBank/DDBJ databases">
        <title>Discinaceae phylogenomics.</title>
        <authorList>
            <person name="Dirks A.C."/>
            <person name="James T.Y."/>
        </authorList>
    </citation>
    <scope>NUCLEOTIDE SEQUENCE [LARGE SCALE GENOMIC DNA]</scope>
    <source>
        <strain evidence="7 8">ACD0624</strain>
    </source>
</reference>
<dbReference type="GO" id="GO:0004467">
    <property type="term" value="F:long-chain fatty acid-CoA ligase activity"/>
    <property type="evidence" value="ECO:0007669"/>
    <property type="project" value="UniProtKB-EC"/>
</dbReference>
<feature type="compositionally biased region" description="Basic and acidic residues" evidence="5">
    <location>
        <begin position="798"/>
        <end position="813"/>
    </location>
</feature>
<comment type="caution">
    <text evidence="7">The sequence shown here is derived from an EMBL/GenBank/DDBJ whole genome shotgun (WGS) entry which is preliminary data.</text>
</comment>
<name>A0ABR3G864_9PEZI</name>
<keyword evidence="4" id="KW-0067">ATP-binding</keyword>
<feature type="compositionally biased region" description="Low complexity" evidence="5">
    <location>
        <begin position="41"/>
        <end position="53"/>
    </location>
</feature>
<evidence type="ECO:0000256" key="1">
    <source>
        <dbReference type="ARBA" id="ARBA00006432"/>
    </source>
</evidence>
<evidence type="ECO:0000256" key="2">
    <source>
        <dbReference type="ARBA" id="ARBA00022598"/>
    </source>
</evidence>
<protein>
    <submittedName>
        <fullName evidence="7">Long-chain-fatty-acid--CoA ligase 4</fullName>
        <ecNumber evidence="7">6.2.1.3</ecNumber>
    </submittedName>
</protein>
<keyword evidence="3" id="KW-0547">Nucleotide-binding</keyword>
<feature type="region of interest" description="Disordered" evidence="5">
    <location>
        <begin position="772"/>
        <end position="813"/>
    </location>
</feature>
<evidence type="ECO:0000256" key="5">
    <source>
        <dbReference type="SAM" id="MobiDB-lite"/>
    </source>
</evidence>
<evidence type="ECO:0000313" key="8">
    <source>
        <dbReference type="Proteomes" id="UP001447188"/>
    </source>
</evidence>
<dbReference type="SUPFAM" id="SSF56801">
    <property type="entry name" value="Acetyl-CoA synthetase-like"/>
    <property type="match status" value="1"/>
</dbReference>
<gene>
    <name evidence="7" type="primary">ACSL4</name>
    <name evidence="7" type="ORF">Q9L58_009163</name>
</gene>
<keyword evidence="2 7" id="KW-0436">Ligase</keyword>
<evidence type="ECO:0000313" key="7">
    <source>
        <dbReference type="EMBL" id="KAL0631960.1"/>
    </source>
</evidence>
<dbReference type="EMBL" id="JBBBZM010000197">
    <property type="protein sequence ID" value="KAL0631960.1"/>
    <property type="molecule type" value="Genomic_DNA"/>
</dbReference>
<dbReference type="InterPro" id="IPR042099">
    <property type="entry name" value="ANL_N_sf"/>
</dbReference>
<sequence length="813" mass="90443">MLLRKLSIQNIRGKSPSECDPPPLLNPGSSAYTSTTGADISSTPTNPAATPPSIMMSPSETKPIRYLPSAKQPLFEISAADPVLDTPHALFFHAAKKFPQHRCLAFRKQIAYVTEVEKMRKGKGVDNGILIKEQLIQKETVMLGDWEYKTYEEVAKTIRFLAAALIMKVDAASMSSIPLVIAYTKIGQSTLLETLTQTQSVAIFVDSDLLPILLVTLIECPHVKMIIYHPVSAAWKDLQKSKVNVENLRSAFPGVSVSSIDDFMAVGEKAPPKKSTTKAEDPSRNLDVKDIVWGIMYPLGDPKNKPKGVLVTSCNMVATIKSMKRLLKPTIRKEDTYLSYLPLCLMLEYTLVSVMMLFGLTIGFATKASSYLLPPPYSDLNTNYQGDIESFEPSILFGIPPWWDEIHAHVLEIIKENDQAWQEAFWRAVTRKKSWLEHPVGIISSAGICTVDNTTWIRTVREKLFGTRVRWIGVSCAMEGPEKREFLGAVMSSSGKMVEGFSFMEMSTIVTFMPPQNFCNRTLGFPLPSLEMKLVTVAPHYIATSAPARGEIYIRGPSVPQMGFHANPEASVAAFLADGWVKTGDVGEWDFKNPGLRIIGRLKPLEGRFMGEFVAVERLEKAYEASNVVNKCCLVYSWRKTQPIALISASLPNLRKFANFHLPKETPGMSNDGLLLSIPVKALLLNELKIVARDQGCVDFEVIGGIIMTEAPLPLAPKPRRTKVSKMTQAQQRAADMEVQDELDRKAVAVIYSAETEVMHWTPLLSSDCALTQQSRSTNSSNGRRMSAPPPHTPKMVPRTEEMRFPRRRVAEY</sequence>
<feature type="region of interest" description="Disordered" evidence="5">
    <location>
        <begin position="12"/>
        <end position="54"/>
    </location>
</feature>
<dbReference type="Gene3D" id="3.40.50.12780">
    <property type="entry name" value="N-terminal domain of ligase-like"/>
    <property type="match status" value="1"/>
</dbReference>
<evidence type="ECO:0000256" key="4">
    <source>
        <dbReference type="ARBA" id="ARBA00022840"/>
    </source>
</evidence>
<dbReference type="PANTHER" id="PTHR43272">
    <property type="entry name" value="LONG-CHAIN-FATTY-ACID--COA LIGASE"/>
    <property type="match status" value="1"/>
</dbReference>
<dbReference type="PANTHER" id="PTHR43272:SF83">
    <property type="entry name" value="ACYL-COA SYNTHETASE LONG-CHAIN, ISOFORM J"/>
    <property type="match status" value="1"/>
</dbReference>
<dbReference type="Proteomes" id="UP001447188">
    <property type="component" value="Unassembled WGS sequence"/>
</dbReference>